<evidence type="ECO:0000313" key="2">
    <source>
        <dbReference type="EMBL" id="KAK7328220.1"/>
    </source>
</evidence>
<feature type="coiled-coil region" evidence="1">
    <location>
        <begin position="7"/>
        <end position="38"/>
    </location>
</feature>
<evidence type="ECO:0000313" key="3">
    <source>
        <dbReference type="Proteomes" id="UP001367508"/>
    </source>
</evidence>
<organism evidence="2 3">
    <name type="scientific">Canavalia gladiata</name>
    <name type="common">Sword bean</name>
    <name type="synonym">Dolichos gladiatus</name>
    <dbReference type="NCBI Taxonomy" id="3824"/>
    <lineage>
        <taxon>Eukaryota</taxon>
        <taxon>Viridiplantae</taxon>
        <taxon>Streptophyta</taxon>
        <taxon>Embryophyta</taxon>
        <taxon>Tracheophyta</taxon>
        <taxon>Spermatophyta</taxon>
        <taxon>Magnoliopsida</taxon>
        <taxon>eudicotyledons</taxon>
        <taxon>Gunneridae</taxon>
        <taxon>Pentapetalae</taxon>
        <taxon>rosids</taxon>
        <taxon>fabids</taxon>
        <taxon>Fabales</taxon>
        <taxon>Fabaceae</taxon>
        <taxon>Papilionoideae</taxon>
        <taxon>50 kb inversion clade</taxon>
        <taxon>NPAAA clade</taxon>
        <taxon>indigoferoid/millettioid clade</taxon>
        <taxon>Phaseoleae</taxon>
        <taxon>Canavalia</taxon>
    </lineage>
</organism>
<sequence length="227" mass="25823">MDKNIRIKKLQVKIKKLHEIIEKNMKRQQTDIVKVEEATIIHMDIIKLSLEALMQNSQHGSSFGHGYMDNCGVIVAHTTMLLRKAQDRLIEARFTAPKPTQQAPRVDARADIPDTQAEVAGPSYVGPLIEIQFGFEASGSDSSFALFTSPDLSSPQTFFREVDLWMGPSFTRIEEGTKHRLNIWLRMWTIFPEGKQGELPGAEAKEDFRHMFILVLFCLNTSVDDYL</sequence>
<dbReference type="EMBL" id="JAYMYQ010000005">
    <property type="protein sequence ID" value="KAK7328220.1"/>
    <property type="molecule type" value="Genomic_DNA"/>
</dbReference>
<proteinExistence type="predicted"/>
<dbReference type="AlphaFoldDB" id="A0AAN9Q7X0"/>
<keyword evidence="3" id="KW-1185">Reference proteome</keyword>
<keyword evidence="1" id="KW-0175">Coiled coil</keyword>
<gene>
    <name evidence="2" type="ORF">VNO77_22322</name>
</gene>
<reference evidence="2 3" key="1">
    <citation type="submission" date="2024-01" db="EMBL/GenBank/DDBJ databases">
        <title>The genomes of 5 underutilized Papilionoideae crops provide insights into root nodulation and disease resistanc.</title>
        <authorList>
            <person name="Jiang F."/>
        </authorList>
    </citation>
    <scope>NUCLEOTIDE SEQUENCE [LARGE SCALE GENOMIC DNA]</scope>
    <source>
        <strain evidence="2">LVBAO_FW01</strain>
        <tissue evidence="2">Leaves</tissue>
    </source>
</reference>
<name>A0AAN9Q7X0_CANGL</name>
<comment type="caution">
    <text evidence="2">The sequence shown here is derived from an EMBL/GenBank/DDBJ whole genome shotgun (WGS) entry which is preliminary data.</text>
</comment>
<evidence type="ECO:0000256" key="1">
    <source>
        <dbReference type="SAM" id="Coils"/>
    </source>
</evidence>
<accession>A0AAN9Q7X0</accession>
<dbReference type="Proteomes" id="UP001367508">
    <property type="component" value="Unassembled WGS sequence"/>
</dbReference>
<protein>
    <submittedName>
        <fullName evidence="2">Uncharacterized protein</fullName>
    </submittedName>
</protein>